<dbReference type="AlphaFoldDB" id="A0A7J5AD78"/>
<dbReference type="RefSeq" id="WP_151107764.1">
    <property type="nucleotide sequence ID" value="NZ_WAEM01000005.1"/>
</dbReference>
<dbReference type="Proteomes" id="UP000490922">
    <property type="component" value="Unassembled WGS sequence"/>
</dbReference>
<keyword evidence="12" id="KW-1185">Reference proteome</keyword>
<evidence type="ECO:0000256" key="8">
    <source>
        <dbReference type="SAM" id="SignalP"/>
    </source>
</evidence>
<feature type="signal peptide" evidence="8">
    <location>
        <begin position="1"/>
        <end position="18"/>
    </location>
</feature>
<dbReference type="PIRSF" id="PIRSF037903">
    <property type="entry name" value="Subtilisin_rel_GFO_2223"/>
    <property type="match status" value="1"/>
</dbReference>
<evidence type="ECO:0000256" key="4">
    <source>
        <dbReference type="ARBA" id="ARBA00022801"/>
    </source>
</evidence>
<evidence type="ECO:0000313" key="11">
    <source>
        <dbReference type="EMBL" id="KAB1155537.1"/>
    </source>
</evidence>
<evidence type="ECO:0000256" key="3">
    <source>
        <dbReference type="ARBA" id="ARBA00022729"/>
    </source>
</evidence>
<dbReference type="OrthoDB" id="1407599at2"/>
<dbReference type="InterPro" id="IPR023828">
    <property type="entry name" value="Peptidase_S8_Ser-AS"/>
</dbReference>
<dbReference type="CDD" id="cd07493">
    <property type="entry name" value="Peptidases_S8_9"/>
    <property type="match status" value="1"/>
</dbReference>
<gene>
    <name evidence="11" type="ORF">F6464_10505</name>
</gene>
<dbReference type="PROSITE" id="PS00136">
    <property type="entry name" value="SUBTILASE_ASP"/>
    <property type="match status" value="1"/>
</dbReference>
<evidence type="ECO:0000259" key="9">
    <source>
        <dbReference type="Pfam" id="PF00082"/>
    </source>
</evidence>
<dbReference type="InterPro" id="IPR036852">
    <property type="entry name" value="Peptidase_S8/S53_dom_sf"/>
</dbReference>
<keyword evidence="3 8" id="KW-0732">Signal</keyword>
<dbReference type="Gene3D" id="3.40.50.200">
    <property type="entry name" value="Peptidase S8/S53 domain"/>
    <property type="match status" value="1"/>
</dbReference>
<dbReference type="Pfam" id="PF00082">
    <property type="entry name" value="Peptidase_S8"/>
    <property type="match status" value="1"/>
</dbReference>
<dbReference type="PRINTS" id="PR00723">
    <property type="entry name" value="SUBTILISIN"/>
</dbReference>
<dbReference type="EMBL" id="WAEM01000005">
    <property type="protein sequence ID" value="KAB1155537.1"/>
    <property type="molecule type" value="Genomic_DNA"/>
</dbReference>
<dbReference type="PROSITE" id="PS51892">
    <property type="entry name" value="SUBTILASE"/>
    <property type="match status" value="1"/>
</dbReference>
<evidence type="ECO:0000259" key="10">
    <source>
        <dbReference type="Pfam" id="PF18962"/>
    </source>
</evidence>
<dbReference type="GO" id="GO:0004252">
    <property type="term" value="F:serine-type endopeptidase activity"/>
    <property type="evidence" value="ECO:0007669"/>
    <property type="project" value="UniProtKB-UniRule"/>
</dbReference>
<dbReference type="Pfam" id="PF18962">
    <property type="entry name" value="Por_Secre_tail"/>
    <property type="match status" value="1"/>
</dbReference>
<feature type="active site" description="Charge relay system" evidence="6">
    <location>
        <position position="395"/>
    </location>
</feature>
<dbReference type="InterPro" id="IPR017317">
    <property type="entry name" value="Pept_S8_subtilisin_bacteroid-2"/>
</dbReference>
<feature type="active site" description="Charge relay system" evidence="6">
    <location>
        <position position="217"/>
    </location>
</feature>
<dbReference type="PANTHER" id="PTHR43806">
    <property type="entry name" value="PEPTIDASE S8"/>
    <property type="match status" value="1"/>
</dbReference>
<sequence>MKKIALFILLFLNSSVFSQEDAWVYFNSKPDSQAYFENPLTMLTQRALDRRKLQNIPIDFIDVPIYQSFINQVAATQGIKVMAKSKWFNAIHVQGLQSDIQALKTLNFVERIDFANKNLNATGKVTAPKRIKKISKTYETESFFNYASSANQIQMLNGILLHKQNYTGSGKIIAVMDAGFPGVNSAETFERLRNNNQLLGGYDYVKRNIDFYSGDSHGTLVLSTMGGFLENQLVGTAPDASYYLFVTEDDKNESPLELSLWVEAAEEADRLGVDIITTSLGYTQFDNPNYDFTYNDMNGSSTFISKGVEFAFSRGIVCVVSAGNQGSKAWRYISAPADAFHALTVGAVDAAGNYASFSSKGPSYDGRVKPDIVAQGQQSVLSNTAGAITTANGTSFSGPIIAGMVASLWQALPNKTNTEILDLIKQSSSLFTSPNEKLGHGIPDFNLALNNALGQKQFSQKEFILYPNPAQDNILISFPNGFENATITLYNSLGQKIFDKVISKENKSIFLENLNSGIYFYNLTSKTYLQSGKIVKQ</sequence>
<dbReference type="InterPro" id="IPR026444">
    <property type="entry name" value="Secre_tail"/>
</dbReference>
<dbReference type="InterPro" id="IPR015500">
    <property type="entry name" value="Peptidase_S8_subtilisin-rel"/>
</dbReference>
<comment type="similarity">
    <text evidence="1 6 7">Belongs to the peptidase S8 family.</text>
</comment>
<feature type="domain" description="Peptidase S8/S53" evidence="9">
    <location>
        <begin position="168"/>
        <end position="441"/>
    </location>
</feature>
<proteinExistence type="inferred from homology"/>
<dbReference type="InterPro" id="IPR023827">
    <property type="entry name" value="Peptidase_S8_Asp-AS"/>
</dbReference>
<evidence type="ECO:0000256" key="2">
    <source>
        <dbReference type="ARBA" id="ARBA00022670"/>
    </source>
</evidence>
<dbReference type="NCBIfam" id="TIGR04183">
    <property type="entry name" value="Por_Secre_tail"/>
    <property type="match status" value="1"/>
</dbReference>
<keyword evidence="4 6" id="KW-0378">Hydrolase</keyword>
<dbReference type="PROSITE" id="PS00138">
    <property type="entry name" value="SUBTILASE_SER"/>
    <property type="match status" value="1"/>
</dbReference>
<evidence type="ECO:0000256" key="6">
    <source>
        <dbReference type="PROSITE-ProRule" id="PRU01240"/>
    </source>
</evidence>
<keyword evidence="2 6" id="KW-0645">Protease</keyword>
<reference evidence="11 12" key="1">
    <citation type="submission" date="2019-09" db="EMBL/GenBank/DDBJ databases">
        <title>Flavobacterium sp. nov., isolated from glacier ice.</title>
        <authorList>
            <person name="Liu Q."/>
        </authorList>
    </citation>
    <scope>NUCLEOTIDE SEQUENCE [LARGE SCALE GENOMIC DNA]</scope>
    <source>
        <strain evidence="11 12">NBRC 112527</strain>
    </source>
</reference>
<accession>A0A7J5AD78</accession>
<protein>
    <submittedName>
        <fullName evidence="11">S8 family serine peptidase</fullName>
    </submittedName>
</protein>
<evidence type="ECO:0000256" key="1">
    <source>
        <dbReference type="ARBA" id="ARBA00011073"/>
    </source>
</evidence>
<organism evidence="11 12">
    <name type="scientific">Flavobacterium luteum</name>
    <dbReference type="NCBI Taxonomy" id="2026654"/>
    <lineage>
        <taxon>Bacteria</taxon>
        <taxon>Pseudomonadati</taxon>
        <taxon>Bacteroidota</taxon>
        <taxon>Flavobacteriia</taxon>
        <taxon>Flavobacteriales</taxon>
        <taxon>Flavobacteriaceae</taxon>
        <taxon>Flavobacterium</taxon>
    </lineage>
</organism>
<evidence type="ECO:0000313" key="12">
    <source>
        <dbReference type="Proteomes" id="UP000490922"/>
    </source>
</evidence>
<dbReference type="SUPFAM" id="SSF52743">
    <property type="entry name" value="Subtilisin-like"/>
    <property type="match status" value="1"/>
</dbReference>
<name>A0A7J5AD78_9FLAO</name>
<comment type="caution">
    <text evidence="11">The sequence shown here is derived from an EMBL/GenBank/DDBJ whole genome shotgun (WGS) entry which is preliminary data.</text>
</comment>
<dbReference type="InterPro" id="IPR050131">
    <property type="entry name" value="Peptidase_S8_subtilisin-like"/>
</dbReference>
<feature type="chain" id="PRO_5029731579" evidence="8">
    <location>
        <begin position="19"/>
        <end position="537"/>
    </location>
</feature>
<evidence type="ECO:0000256" key="5">
    <source>
        <dbReference type="ARBA" id="ARBA00022825"/>
    </source>
</evidence>
<dbReference type="GO" id="GO:0006508">
    <property type="term" value="P:proteolysis"/>
    <property type="evidence" value="ECO:0007669"/>
    <property type="project" value="UniProtKB-KW"/>
</dbReference>
<evidence type="ECO:0000256" key="7">
    <source>
        <dbReference type="RuleBase" id="RU003355"/>
    </source>
</evidence>
<keyword evidence="5 6" id="KW-0720">Serine protease</keyword>
<feature type="active site" description="Charge relay system" evidence="6">
    <location>
        <position position="177"/>
    </location>
</feature>
<feature type="domain" description="Secretion system C-terminal sorting" evidence="10">
    <location>
        <begin position="465"/>
        <end position="534"/>
    </location>
</feature>
<dbReference type="InterPro" id="IPR000209">
    <property type="entry name" value="Peptidase_S8/S53_dom"/>
</dbReference>
<dbReference type="PANTHER" id="PTHR43806:SF67">
    <property type="entry name" value="EGF-LIKE DOMAIN-CONTAINING PROTEIN"/>
    <property type="match status" value="1"/>
</dbReference>